<accession>A0AAD1XMS4</accession>
<keyword evidence="1" id="KW-1133">Transmembrane helix</keyword>
<proteinExistence type="predicted"/>
<keyword evidence="1" id="KW-0472">Membrane</keyword>
<sequence>MAFDPFSFKTGYTKNWGWLYALIVLVPFLMVLAITFYVLSLLITDEDLYYKKKSYNNEYVYSTRSYEFSNLEMVAEVLPHSFLADENDRYLPFRFVNNTYFKDVTFDDGEQSKRARFEELSYQTTDDKSNLPHLIFKNEYVPFGDSRFLCLNLKYRSKDEPVAPYDKFNEVQNLPQCHGMKQEIWGEKDPTKGVNLLAWKEFGNQKLSNCKNGIIRDKICYEYAVMESICVIVEPTNDDPSQGWEFVTGCEEGGSTIKYKKASPGQEYTFDNIPIEVRAYREPFYEFETSSTNFGADLSYFGWLSRMCWALCLIAFICLLIFGCYRLNLPSHKDD</sequence>
<name>A0AAD1XMS4_EUPCR</name>
<dbReference type="EMBL" id="CAMPGE010016875">
    <property type="protein sequence ID" value="CAI2375400.1"/>
    <property type="molecule type" value="Genomic_DNA"/>
</dbReference>
<protein>
    <submittedName>
        <fullName evidence="2">Uncharacterized protein</fullName>
    </submittedName>
</protein>
<organism evidence="2 3">
    <name type="scientific">Euplotes crassus</name>
    <dbReference type="NCBI Taxonomy" id="5936"/>
    <lineage>
        <taxon>Eukaryota</taxon>
        <taxon>Sar</taxon>
        <taxon>Alveolata</taxon>
        <taxon>Ciliophora</taxon>
        <taxon>Intramacronucleata</taxon>
        <taxon>Spirotrichea</taxon>
        <taxon>Hypotrichia</taxon>
        <taxon>Euplotida</taxon>
        <taxon>Euplotidae</taxon>
        <taxon>Moneuplotes</taxon>
    </lineage>
</organism>
<evidence type="ECO:0000256" key="1">
    <source>
        <dbReference type="SAM" id="Phobius"/>
    </source>
</evidence>
<reference evidence="2" key="1">
    <citation type="submission" date="2023-07" db="EMBL/GenBank/DDBJ databases">
        <authorList>
            <consortium name="AG Swart"/>
            <person name="Singh M."/>
            <person name="Singh A."/>
            <person name="Seah K."/>
            <person name="Emmerich C."/>
        </authorList>
    </citation>
    <scope>NUCLEOTIDE SEQUENCE</scope>
    <source>
        <strain evidence="2">DP1</strain>
    </source>
</reference>
<keyword evidence="3" id="KW-1185">Reference proteome</keyword>
<evidence type="ECO:0000313" key="3">
    <source>
        <dbReference type="Proteomes" id="UP001295684"/>
    </source>
</evidence>
<gene>
    <name evidence="2" type="ORF">ECRASSUSDP1_LOCUS16762</name>
</gene>
<dbReference type="AlphaFoldDB" id="A0AAD1XMS4"/>
<feature type="transmembrane region" description="Helical" evidence="1">
    <location>
        <begin position="20"/>
        <end position="43"/>
    </location>
</feature>
<dbReference type="Proteomes" id="UP001295684">
    <property type="component" value="Unassembled WGS sequence"/>
</dbReference>
<keyword evidence="1" id="KW-0812">Transmembrane</keyword>
<comment type="caution">
    <text evidence="2">The sequence shown here is derived from an EMBL/GenBank/DDBJ whole genome shotgun (WGS) entry which is preliminary data.</text>
</comment>
<evidence type="ECO:0000313" key="2">
    <source>
        <dbReference type="EMBL" id="CAI2375400.1"/>
    </source>
</evidence>
<feature type="transmembrane region" description="Helical" evidence="1">
    <location>
        <begin position="308"/>
        <end position="328"/>
    </location>
</feature>